<evidence type="ECO:0000259" key="1">
    <source>
        <dbReference type="Pfam" id="PF08718"/>
    </source>
</evidence>
<dbReference type="Pfam" id="PF08718">
    <property type="entry name" value="GLTP"/>
    <property type="match status" value="1"/>
</dbReference>
<proteinExistence type="predicted"/>
<name>A0A7J6G258_CANSA</name>
<reference evidence="2 3" key="1">
    <citation type="journal article" date="2020" name="bioRxiv">
        <title>Sequence and annotation of 42 cannabis genomes reveals extensive copy number variation in cannabinoid synthesis and pathogen resistance genes.</title>
        <authorList>
            <person name="Mckernan K.J."/>
            <person name="Helbert Y."/>
            <person name="Kane L.T."/>
            <person name="Ebling H."/>
            <person name="Zhang L."/>
            <person name="Liu B."/>
            <person name="Eaton Z."/>
            <person name="Mclaughlin S."/>
            <person name="Kingan S."/>
            <person name="Baybayan P."/>
            <person name="Concepcion G."/>
            <person name="Jordan M."/>
            <person name="Riva A."/>
            <person name="Barbazuk W."/>
            <person name="Harkins T."/>
        </authorList>
    </citation>
    <scope>NUCLEOTIDE SEQUENCE [LARGE SCALE GENOMIC DNA]</scope>
    <source>
        <strain evidence="3">cv. Jamaican Lion 4</strain>
        <tissue evidence="2">Leaf</tissue>
    </source>
</reference>
<dbReference type="Gene3D" id="1.10.3520.10">
    <property type="entry name" value="Glycolipid transfer protein"/>
    <property type="match status" value="1"/>
</dbReference>
<sequence length="240" mass="27457">MMKREMEAMMSLEKKSEIRSAIEELSMSLANLRTSTTTTHDDDDDDDHVEDKIPFHLFISLCNLLLLLLDKIGPTMAVLRQDIHQNIQRLEMVHETDSSTYSNLVEILKKEVAQGNAKKPNSCTRALLWLTRSLDFSVELLQKYSIFCDENMNQIVEDAYNITLKPWHGWISSTAVKVALKLVPGHKTFLKAVMEINDENPEDSLRVTQELDTFVSLLKPLLQHIHSTLRAHGVDRLKST</sequence>
<accession>A0A7J6G258</accession>
<organism evidence="2 3">
    <name type="scientific">Cannabis sativa</name>
    <name type="common">Hemp</name>
    <name type="synonym">Marijuana</name>
    <dbReference type="NCBI Taxonomy" id="3483"/>
    <lineage>
        <taxon>Eukaryota</taxon>
        <taxon>Viridiplantae</taxon>
        <taxon>Streptophyta</taxon>
        <taxon>Embryophyta</taxon>
        <taxon>Tracheophyta</taxon>
        <taxon>Spermatophyta</taxon>
        <taxon>Magnoliopsida</taxon>
        <taxon>eudicotyledons</taxon>
        <taxon>Gunneridae</taxon>
        <taxon>Pentapetalae</taxon>
        <taxon>rosids</taxon>
        <taxon>fabids</taxon>
        <taxon>Rosales</taxon>
        <taxon>Cannabaceae</taxon>
        <taxon>Cannabis</taxon>
    </lineage>
</organism>
<gene>
    <name evidence="2" type="ORF">G4B88_004954</name>
</gene>
<dbReference type="SUPFAM" id="SSF110004">
    <property type="entry name" value="Glycolipid transfer protein, GLTP"/>
    <property type="match status" value="1"/>
</dbReference>
<dbReference type="EMBL" id="JAATIQ010000156">
    <property type="protein sequence ID" value="KAF4376150.1"/>
    <property type="molecule type" value="Genomic_DNA"/>
</dbReference>
<dbReference type="GO" id="GO:0005829">
    <property type="term" value="C:cytosol"/>
    <property type="evidence" value="ECO:0007669"/>
    <property type="project" value="TreeGrafter"/>
</dbReference>
<protein>
    <recommendedName>
        <fullName evidence="1">Glycolipid transfer protein domain-containing protein</fullName>
    </recommendedName>
</protein>
<comment type="caution">
    <text evidence="2">The sequence shown here is derived from an EMBL/GenBank/DDBJ whole genome shotgun (WGS) entry which is preliminary data.</text>
</comment>
<feature type="domain" description="Glycolipid transfer protein" evidence="1">
    <location>
        <begin position="54"/>
        <end position="194"/>
    </location>
</feature>
<dbReference type="PANTHER" id="PTHR10219:SF34">
    <property type="entry name" value="GLYCOLIPID TRANSFER PROTEIN 3"/>
    <property type="match status" value="1"/>
</dbReference>
<dbReference type="GO" id="GO:1902387">
    <property type="term" value="F:ceramide 1-phosphate binding"/>
    <property type="evidence" value="ECO:0007669"/>
    <property type="project" value="TreeGrafter"/>
</dbReference>
<keyword evidence="3" id="KW-1185">Reference proteome</keyword>
<dbReference type="AlphaFoldDB" id="A0A7J6G258"/>
<dbReference type="PANTHER" id="PTHR10219">
    <property type="entry name" value="GLYCOLIPID TRANSFER PROTEIN-RELATED"/>
    <property type="match status" value="1"/>
</dbReference>
<evidence type="ECO:0000313" key="2">
    <source>
        <dbReference type="EMBL" id="KAF4376150.1"/>
    </source>
</evidence>
<dbReference type="Proteomes" id="UP000583929">
    <property type="component" value="Unassembled WGS sequence"/>
</dbReference>
<evidence type="ECO:0000313" key="3">
    <source>
        <dbReference type="Proteomes" id="UP000583929"/>
    </source>
</evidence>
<dbReference type="InterPro" id="IPR036497">
    <property type="entry name" value="GLTP_sf"/>
</dbReference>
<dbReference type="GO" id="GO:0016020">
    <property type="term" value="C:membrane"/>
    <property type="evidence" value="ECO:0007669"/>
    <property type="project" value="TreeGrafter"/>
</dbReference>
<dbReference type="InterPro" id="IPR014830">
    <property type="entry name" value="Glycolipid_transfer_prot_dom"/>
</dbReference>
<dbReference type="GO" id="GO:1902388">
    <property type="term" value="F:ceramide 1-phosphate transfer activity"/>
    <property type="evidence" value="ECO:0007669"/>
    <property type="project" value="TreeGrafter"/>
</dbReference>